<gene>
    <name evidence="1" type="ordered locus">LFE_2127</name>
</gene>
<dbReference type="AlphaFoldDB" id="I0IRA1"/>
<name>I0IRA1_LEPFC</name>
<protein>
    <submittedName>
        <fullName evidence="1">Uncharacterized protein</fullName>
    </submittedName>
</protein>
<dbReference type="OrthoDB" id="9812224at2"/>
<dbReference type="PATRIC" id="fig|1162668.3.peg.2518"/>
<organism evidence="1 2">
    <name type="scientific">Leptospirillum ferrooxidans (strain C2-3)</name>
    <dbReference type="NCBI Taxonomy" id="1162668"/>
    <lineage>
        <taxon>Bacteria</taxon>
        <taxon>Pseudomonadati</taxon>
        <taxon>Nitrospirota</taxon>
        <taxon>Nitrospiria</taxon>
        <taxon>Nitrospirales</taxon>
        <taxon>Nitrospiraceae</taxon>
        <taxon>Leptospirillum</taxon>
    </lineage>
</organism>
<dbReference type="RefSeq" id="WP_014450283.1">
    <property type="nucleotide sequence ID" value="NC_017094.1"/>
</dbReference>
<sequence length="352" mass="39180">MEKQDPFAFDTWITQKSILVAFLGLFIALCSPKKAMACVFCLEHMGMDASMFWTSDIMLSFRMNYSDIWIAGSQVQAGYSHIGGSQALLTQENTLQVLVTKKWMVQVTEPFYYRWNSNPQASSSNTYTPGLGNNNSGFLAVPGDLWIANLLDVYDRTTFSGTTRVVLVQGVHFPTSPTSQAFNNQNITSTLTGAGAYELTFGLEAMHLFSNGRWMTIGDAIYSFELPNNLGTQLGNTLNTDYQVEYRLTGLHSKFPEIWISAGDYIQYNATNIQVNPYVQNGVLQAAGPILGTENFQDSIGMGFQIMPKSVPNLMIFANADKFVYWNQPGTTPSSPALNPDFKVLTGFMWMF</sequence>
<reference evidence="1 2" key="1">
    <citation type="journal article" date="2012" name="J. Bacteriol.">
        <title>Complete Genome Sequence of Leptospirillum ferrooxidans Strain C2-3, Isolated from a Fresh Volcanic Ash Deposit on the Island of Miyake, Japan.</title>
        <authorList>
            <person name="Fujimura R."/>
            <person name="Sato Y."/>
            <person name="Nishizawa T."/>
            <person name="Oshima K."/>
            <person name="Kim S.-W."/>
            <person name="Hattori M."/>
            <person name="Kamijo T."/>
            <person name="Ohta H."/>
        </authorList>
    </citation>
    <scope>NUCLEOTIDE SEQUENCE [LARGE SCALE GENOMIC DNA]</scope>
    <source>
        <strain evidence="1 2">C2-3</strain>
    </source>
</reference>
<keyword evidence="2" id="KW-1185">Reference proteome</keyword>
<evidence type="ECO:0000313" key="1">
    <source>
        <dbReference type="EMBL" id="BAM07800.1"/>
    </source>
</evidence>
<accession>I0IRA1</accession>
<dbReference type="KEGG" id="lfc:LFE_2127"/>
<dbReference type="HOGENOM" id="CLU_787075_0_0_0"/>
<reference evidence="2" key="2">
    <citation type="submission" date="2012-03" db="EMBL/GenBank/DDBJ databases">
        <title>The complete genome sequence of the pioneer microbe on fresh volcanic deposit, Leptospirillum ferrooxidans strain C2-3.</title>
        <authorList>
            <person name="Fujimura R."/>
            <person name="Sato Y."/>
            <person name="Nishizawa T."/>
            <person name="Nanba K."/>
            <person name="Oshima K."/>
            <person name="Hattori M."/>
            <person name="Kamijo T."/>
            <person name="Ohta H."/>
        </authorList>
    </citation>
    <scope>NUCLEOTIDE SEQUENCE [LARGE SCALE GENOMIC DNA]</scope>
    <source>
        <strain evidence="2">C2-3</strain>
    </source>
</reference>
<evidence type="ECO:0000313" key="2">
    <source>
        <dbReference type="Proteomes" id="UP000007382"/>
    </source>
</evidence>
<dbReference type="EMBL" id="AP012342">
    <property type="protein sequence ID" value="BAM07800.1"/>
    <property type="molecule type" value="Genomic_DNA"/>
</dbReference>
<proteinExistence type="predicted"/>
<dbReference type="Proteomes" id="UP000007382">
    <property type="component" value="Chromosome"/>
</dbReference>